<reference evidence="2" key="2">
    <citation type="submission" date="2024-02" db="EMBL/GenBank/DDBJ databases">
        <authorList>
            <person name="Prathaban M."/>
            <person name="Mythili R."/>
            <person name="Sharmila Devi N."/>
            <person name="Sobanaa M."/>
            <person name="Prathiviraj R."/>
            <person name="Selvin J."/>
        </authorList>
    </citation>
    <scope>NUCLEOTIDE SEQUENCE</scope>
    <source>
        <strain evidence="2">MP1014</strain>
    </source>
</reference>
<dbReference type="EC" id="3.1.1.103" evidence="2"/>
<reference evidence="2" key="1">
    <citation type="journal article" date="2024" name="Antonie Van Leeuwenhoek">
        <title>Isoptericola haloaureus sp. nov., a dimorphic actinobacterium isolated from mangrove sediments of southeast India, implicating biosaline agricultural significance through nitrogen fixation and salt tolerance genes.</title>
        <authorList>
            <person name="Prathaban M."/>
            <person name="Prathiviraj R."/>
            <person name="Ravichandran M."/>
            <person name="Natarajan S.D."/>
            <person name="Sobanaa M."/>
            <person name="Hari Krishna Kumar S."/>
            <person name="Chandrasekar V."/>
            <person name="Selvin J."/>
        </authorList>
    </citation>
    <scope>NUCLEOTIDE SEQUENCE</scope>
    <source>
        <strain evidence="2">MP1014</strain>
    </source>
</reference>
<protein>
    <submittedName>
        <fullName evidence="2">Serine hydrolase domain-containing protein</fullName>
        <ecNumber evidence="2">3.1.1.103</ecNumber>
    </submittedName>
</protein>
<accession>A0ABU7ZA64</accession>
<gene>
    <name evidence="2" type="ORF">V5O49_14925</name>
</gene>
<dbReference type="GO" id="GO:0016787">
    <property type="term" value="F:hydrolase activity"/>
    <property type="evidence" value="ECO:0007669"/>
    <property type="project" value="UniProtKB-KW"/>
</dbReference>
<dbReference type="Proteomes" id="UP001310387">
    <property type="component" value="Unassembled WGS sequence"/>
</dbReference>
<proteinExistence type="predicted"/>
<dbReference type="PANTHER" id="PTHR43319">
    <property type="entry name" value="BETA-LACTAMASE-RELATED"/>
    <property type="match status" value="1"/>
</dbReference>
<keyword evidence="3" id="KW-1185">Reference proteome</keyword>
<dbReference type="InterPro" id="IPR001466">
    <property type="entry name" value="Beta-lactam-related"/>
</dbReference>
<dbReference type="RefSeq" id="WP_332902898.1">
    <property type="nucleotide sequence ID" value="NZ_JBAGLP010000118.1"/>
</dbReference>
<dbReference type="InterPro" id="IPR012338">
    <property type="entry name" value="Beta-lactam/transpept-like"/>
</dbReference>
<dbReference type="EMBL" id="JBAGLP010000118">
    <property type="protein sequence ID" value="MEG3616422.1"/>
    <property type="molecule type" value="Genomic_DNA"/>
</dbReference>
<sequence>MSHDVLQGGCDPAFRSVADRFAALVEADPTLSAQLSVRVRGEPVLDLAGGPHLTVDAVTGVYSATKGVAALVVAHLLDRGLLDPDRVVADYWPEFGAADKDQVTVRQLLSHQAGLPLVERPLGVADVVDSRAAAAVLAAQRPLWRPGSAFGYHALTIGILVEELVRRVTGRTLQTVYETSVRGPLDADLHLGLPEDRDGRYVPVRDPELTAEQAAEVAARPPADAIAEAVFSNFSVPDDRSAEGASTNNPAVRRAGFAAIGGVGSARGLAQVYAAALPGGGVHVAAPEVFAEMAQQHAWGTDRVLGVPNCFGMMFMLPQPRQPFAGLGAFGHDGAGGALAFADPRTGLAFGYVPSPMQHPGGADHRAVELARLAVAVARAAG</sequence>
<dbReference type="SUPFAM" id="SSF56601">
    <property type="entry name" value="beta-lactamase/transpeptidase-like"/>
    <property type="match status" value="1"/>
</dbReference>
<evidence type="ECO:0000313" key="2">
    <source>
        <dbReference type="EMBL" id="MEG3616422.1"/>
    </source>
</evidence>
<name>A0ABU7ZA64_9MICO</name>
<dbReference type="InterPro" id="IPR052907">
    <property type="entry name" value="Beta-lactamase/esterase"/>
</dbReference>
<dbReference type="PANTHER" id="PTHR43319:SF3">
    <property type="entry name" value="BETA-LACTAMASE-RELATED DOMAIN-CONTAINING PROTEIN"/>
    <property type="match status" value="1"/>
</dbReference>
<evidence type="ECO:0000259" key="1">
    <source>
        <dbReference type="Pfam" id="PF00144"/>
    </source>
</evidence>
<evidence type="ECO:0000313" key="3">
    <source>
        <dbReference type="Proteomes" id="UP001310387"/>
    </source>
</evidence>
<organism evidence="2 3">
    <name type="scientific">Isoptericola haloaureus</name>
    <dbReference type="NCBI Taxonomy" id="1542902"/>
    <lineage>
        <taxon>Bacteria</taxon>
        <taxon>Bacillati</taxon>
        <taxon>Actinomycetota</taxon>
        <taxon>Actinomycetes</taxon>
        <taxon>Micrococcales</taxon>
        <taxon>Promicromonosporaceae</taxon>
        <taxon>Isoptericola</taxon>
    </lineage>
</organism>
<dbReference type="Pfam" id="PF00144">
    <property type="entry name" value="Beta-lactamase"/>
    <property type="match status" value="1"/>
</dbReference>
<feature type="domain" description="Beta-lactamase-related" evidence="1">
    <location>
        <begin position="21"/>
        <end position="358"/>
    </location>
</feature>
<comment type="caution">
    <text evidence="2">The sequence shown here is derived from an EMBL/GenBank/DDBJ whole genome shotgun (WGS) entry which is preliminary data.</text>
</comment>
<keyword evidence="2" id="KW-0378">Hydrolase</keyword>
<dbReference type="Gene3D" id="3.40.710.10">
    <property type="entry name" value="DD-peptidase/beta-lactamase superfamily"/>
    <property type="match status" value="1"/>
</dbReference>